<accession>A0A1Z5J5L6</accession>
<keyword evidence="3" id="KW-1133">Transmembrane helix</keyword>
<dbReference type="PANTHER" id="PTHR47363:SF1">
    <property type="entry name" value="GLUCOKINASE"/>
    <property type="match status" value="1"/>
</dbReference>
<dbReference type="EC" id="2.7.1.2" evidence="4"/>
<dbReference type="SUPFAM" id="SSF53067">
    <property type="entry name" value="Actin-like ATPase domain"/>
    <property type="match status" value="1"/>
</dbReference>
<dbReference type="InParanoid" id="A0A1Z5J5L6"/>
<evidence type="ECO:0000313" key="5">
    <source>
        <dbReference type="Proteomes" id="UP000198406"/>
    </source>
</evidence>
<keyword evidence="3" id="KW-0812">Transmembrane</keyword>
<evidence type="ECO:0000313" key="4">
    <source>
        <dbReference type="EMBL" id="GAX09284.1"/>
    </source>
</evidence>
<evidence type="ECO:0000256" key="2">
    <source>
        <dbReference type="ARBA" id="ARBA00022777"/>
    </source>
</evidence>
<gene>
    <name evidence="4" type="ORF">FisN_17Lh032</name>
</gene>
<name>A0A1Z5J5L6_FISSO</name>
<dbReference type="Pfam" id="PF02685">
    <property type="entry name" value="Glucokinase"/>
    <property type="match status" value="1"/>
</dbReference>
<dbReference type="GO" id="GO:0004340">
    <property type="term" value="F:glucokinase activity"/>
    <property type="evidence" value="ECO:0007669"/>
    <property type="project" value="UniProtKB-EC"/>
</dbReference>
<protein>
    <submittedName>
        <fullName evidence="4">Glucokinase</fullName>
        <ecNumber evidence="4">2.7.1.2</ecNumber>
    </submittedName>
</protein>
<dbReference type="AlphaFoldDB" id="A0A1Z5J5L6"/>
<dbReference type="EMBL" id="BDSP01000005">
    <property type="protein sequence ID" value="GAX09284.1"/>
    <property type="molecule type" value="Genomic_DNA"/>
</dbReference>
<keyword evidence="3" id="KW-0472">Membrane</keyword>
<keyword evidence="5" id="KW-1185">Reference proteome</keyword>
<keyword evidence="1 4" id="KW-0808">Transferase</keyword>
<sequence>MTKFFLLTGDIGGTNSRISLYDPAIKEPLFVHFFRNAEHLPEKSLSDPNAFAQNILTPFLRDHCGSIFETGESIAIIACLASAGLVQGNAVRLTNLGNLLIDGNAIASSTTNRYLKSIVSCRIVNDFVAQGYGCLTLTQDEVVYLSGPFDNLQDLPEGPKVCVGAGTGLGECYLTPSSAGYVCYPSEGGHVEYAPRSELQQKLWSFLCKKFQISRVSVERVVSGTGLVNVYEFLTSTFYDKIDMTLHKEFEKTDPDQRARVVATGAHNDSLLAKQAMQILMQAYGAEVGSSAIKWIPHGGLFVTGGLTPKNLSFVKGPDFMEAFRDKGRVSPLLEKVPLFAVLGEDLGIRGVHKVALQEYEQSQGRMPAKTDAASRVPWMSYALVGLLGAASGILLSRTHFSKKILSFK</sequence>
<evidence type="ECO:0000256" key="1">
    <source>
        <dbReference type="ARBA" id="ARBA00022679"/>
    </source>
</evidence>
<feature type="transmembrane region" description="Helical" evidence="3">
    <location>
        <begin position="379"/>
        <end position="397"/>
    </location>
</feature>
<dbReference type="Gene3D" id="3.40.367.20">
    <property type="match status" value="1"/>
</dbReference>
<organism evidence="4 5">
    <name type="scientific">Fistulifera solaris</name>
    <name type="common">Oleaginous diatom</name>
    <dbReference type="NCBI Taxonomy" id="1519565"/>
    <lineage>
        <taxon>Eukaryota</taxon>
        <taxon>Sar</taxon>
        <taxon>Stramenopiles</taxon>
        <taxon>Ochrophyta</taxon>
        <taxon>Bacillariophyta</taxon>
        <taxon>Bacillariophyceae</taxon>
        <taxon>Bacillariophycidae</taxon>
        <taxon>Naviculales</taxon>
        <taxon>Naviculaceae</taxon>
        <taxon>Fistulifera</taxon>
    </lineage>
</organism>
<dbReference type="Gene3D" id="3.30.420.40">
    <property type="match status" value="1"/>
</dbReference>
<dbReference type="GO" id="GO:0006096">
    <property type="term" value="P:glycolytic process"/>
    <property type="evidence" value="ECO:0007669"/>
    <property type="project" value="InterPro"/>
</dbReference>
<dbReference type="Proteomes" id="UP000198406">
    <property type="component" value="Unassembled WGS sequence"/>
</dbReference>
<keyword evidence="2 4" id="KW-0418">Kinase</keyword>
<dbReference type="InterPro" id="IPR003836">
    <property type="entry name" value="Glucokinase"/>
</dbReference>
<dbReference type="OrthoDB" id="10251652at2759"/>
<dbReference type="CDD" id="cd24008">
    <property type="entry name" value="ASKHA_NBD_GLK"/>
    <property type="match status" value="1"/>
</dbReference>
<comment type="caution">
    <text evidence="4">The sequence shown here is derived from an EMBL/GenBank/DDBJ whole genome shotgun (WGS) entry which is preliminary data.</text>
</comment>
<evidence type="ECO:0000256" key="3">
    <source>
        <dbReference type="SAM" id="Phobius"/>
    </source>
</evidence>
<reference evidence="4 5" key="1">
    <citation type="journal article" date="2015" name="Plant Cell">
        <title>Oil accumulation by the oleaginous diatom Fistulifera solaris as revealed by the genome and transcriptome.</title>
        <authorList>
            <person name="Tanaka T."/>
            <person name="Maeda Y."/>
            <person name="Veluchamy A."/>
            <person name="Tanaka M."/>
            <person name="Abida H."/>
            <person name="Marechal E."/>
            <person name="Bowler C."/>
            <person name="Muto M."/>
            <person name="Sunaga Y."/>
            <person name="Tanaka M."/>
            <person name="Yoshino T."/>
            <person name="Taniguchi T."/>
            <person name="Fukuda Y."/>
            <person name="Nemoto M."/>
            <person name="Matsumoto M."/>
            <person name="Wong P.S."/>
            <person name="Aburatani S."/>
            <person name="Fujibuchi W."/>
        </authorList>
    </citation>
    <scope>NUCLEOTIDE SEQUENCE [LARGE SCALE GENOMIC DNA]</scope>
    <source>
        <strain evidence="4 5">JPCC DA0580</strain>
    </source>
</reference>
<dbReference type="PANTHER" id="PTHR47363">
    <property type="entry name" value="GLUCOKINASE"/>
    <property type="match status" value="1"/>
</dbReference>
<dbReference type="GO" id="GO:0005536">
    <property type="term" value="F:D-glucose binding"/>
    <property type="evidence" value="ECO:0007669"/>
    <property type="project" value="InterPro"/>
</dbReference>
<dbReference type="InterPro" id="IPR043129">
    <property type="entry name" value="ATPase_NBD"/>
</dbReference>
<dbReference type="GO" id="GO:0005524">
    <property type="term" value="F:ATP binding"/>
    <property type="evidence" value="ECO:0007669"/>
    <property type="project" value="InterPro"/>
</dbReference>
<proteinExistence type="predicted"/>